<dbReference type="PANTHER" id="PTHR16515">
    <property type="entry name" value="PR DOMAIN ZINC FINGER PROTEIN"/>
    <property type="match status" value="1"/>
</dbReference>
<sequence length="981" mass="106567">MAEDWLHKFVLCQSCRGLFVNYQQCVSHVGRCDGDAFKSPAQLFACERKFVLEALRRTDTFLSGVGVFDHQEQPSYEVNNKHERVSDPGHVSDGVANSIANLVSDIPCDISQTDCAAETRGTGSDNGRQTPSQTAETSDSSCDSVLSGILSQQDSLSESFADKLQSGLHDIHHLLENDQVLPESESVAAACPPQAESETSLESESISHTTGEILGQDSNSSNKMAFSSAHIIEAEVEHSTISSTSSASKSGQSSNVCTTPATALLAYLHKLQQRKSGTIGSTESAKVHDQNSESGQVLAGARESDHSRSGPDASPSIVDHGLCSGRVCMQDDYVHGSSDCHHNLHRSDLDCASVSNSSSLNQTSLSHNAVKLRNSLETNAVEINENGENTQENSVSSGKGYQQDLLGVALRQTLLDENVINITETHSIISSVNDASSFSIGDDSEALIDQEQPVQSLTAQKSIQNQNKKKTKTMTAAEKKAKLESMRFEVLQQCSEIPADSSSKKSKFCCQLCGHSTASVAFMHKHLQSHNGGNKFRCDYCSFTCVRRSRMAEHQARHSRPKLLCQHCSATFSDTSSLNRHIASKHTENPALKCDECDFMASDPSSLLEHTRKHTGKMLHCEVEGCDFKTAYQRALRLHQKRHAADKKFSCHLCHFRCIEASVLTRHLHTHQSTKPFKCSSCAFTGNTRHEVVRHMRSKHEQQKRYACDKCSFRTPYPNSITKHIIAHMGPSAAIFACPLCKLRSNSLGRAKKHLHKVHEREDLDVLVLQEPIKVNPADYICRGEPVDVSMVESRTIDEVMAGRCASVESGSLSSSPPGGLESGRIDPMKLSFHFHDIPPPPGNSGVHITRSSSIPDLFTFSGMNAGNRSNSQSDLLTFSGINITRSNSMSDLVSFASSMCAESSEPVNMDVSLSDATTPSVDVHGLSLGDGTEVSLSDGVQPGSPGVVVAAQCSNCLALLMNEEDVDTHNKSCTGLVQMV</sequence>
<feature type="region of interest" description="Disordered" evidence="8">
    <location>
        <begin position="183"/>
        <end position="207"/>
    </location>
</feature>
<evidence type="ECO:0000259" key="9">
    <source>
        <dbReference type="PROSITE" id="PS50157"/>
    </source>
</evidence>
<dbReference type="InterPro" id="IPR013087">
    <property type="entry name" value="Znf_C2H2_type"/>
</dbReference>
<evidence type="ECO:0000256" key="3">
    <source>
        <dbReference type="ARBA" id="ARBA00022737"/>
    </source>
</evidence>
<evidence type="ECO:0000256" key="6">
    <source>
        <dbReference type="ARBA" id="ARBA00023242"/>
    </source>
</evidence>
<evidence type="ECO:0000256" key="7">
    <source>
        <dbReference type="PROSITE-ProRule" id="PRU00042"/>
    </source>
</evidence>
<evidence type="ECO:0000256" key="1">
    <source>
        <dbReference type="ARBA" id="ARBA00004123"/>
    </source>
</evidence>
<dbReference type="Gene3D" id="3.30.160.60">
    <property type="entry name" value="Classic Zinc Finger"/>
    <property type="match status" value="4"/>
</dbReference>
<dbReference type="InterPro" id="IPR050331">
    <property type="entry name" value="Zinc_finger"/>
</dbReference>
<keyword evidence="2" id="KW-0479">Metal-binding</keyword>
<name>A0ABD0JXH7_9CAEN</name>
<evidence type="ECO:0000256" key="4">
    <source>
        <dbReference type="ARBA" id="ARBA00022771"/>
    </source>
</evidence>
<dbReference type="PANTHER" id="PTHR16515:SF57">
    <property type="entry name" value="ZINC FINGER PROTEIN 154-LIKE"/>
    <property type="match status" value="1"/>
</dbReference>
<dbReference type="GO" id="GO:0005634">
    <property type="term" value="C:nucleus"/>
    <property type="evidence" value="ECO:0007669"/>
    <property type="project" value="UniProtKB-SubCell"/>
</dbReference>
<feature type="region of interest" description="Disordered" evidence="8">
    <location>
        <begin position="277"/>
        <end position="315"/>
    </location>
</feature>
<dbReference type="PROSITE" id="PS00028">
    <property type="entry name" value="ZINC_FINGER_C2H2_1"/>
    <property type="match status" value="3"/>
</dbReference>
<comment type="subcellular location">
    <subcellularLocation>
        <location evidence="1">Nucleus</location>
    </subcellularLocation>
</comment>
<dbReference type="InterPro" id="IPR036236">
    <property type="entry name" value="Znf_C2H2_sf"/>
</dbReference>
<evidence type="ECO:0000313" key="10">
    <source>
        <dbReference type="EMBL" id="KAK7479673.1"/>
    </source>
</evidence>
<protein>
    <recommendedName>
        <fullName evidence="9">C2H2-type domain-containing protein</fullName>
    </recommendedName>
</protein>
<feature type="domain" description="C2H2-type" evidence="9">
    <location>
        <begin position="536"/>
        <end position="563"/>
    </location>
</feature>
<keyword evidence="11" id="KW-1185">Reference proteome</keyword>
<dbReference type="PROSITE" id="PS50157">
    <property type="entry name" value="ZINC_FINGER_C2H2_2"/>
    <property type="match status" value="6"/>
</dbReference>
<feature type="domain" description="C2H2-type" evidence="9">
    <location>
        <begin position="677"/>
        <end position="705"/>
    </location>
</feature>
<feature type="domain" description="C2H2-type" evidence="9">
    <location>
        <begin position="592"/>
        <end position="619"/>
    </location>
</feature>
<feature type="domain" description="C2H2-type" evidence="9">
    <location>
        <begin position="649"/>
        <end position="676"/>
    </location>
</feature>
<feature type="domain" description="C2H2-type" evidence="9">
    <location>
        <begin position="563"/>
        <end position="591"/>
    </location>
</feature>
<dbReference type="GO" id="GO:0008270">
    <property type="term" value="F:zinc ion binding"/>
    <property type="evidence" value="ECO:0007669"/>
    <property type="project" value="UniProtKB-KW"/>
</dbReference>
<reference evidence="10 11" key="1">
    <citation type="journal article" date="2023" name="Sci. Data">
        <title>Genome assembly of the Korean intertidal mud-creeper Batillaria attramentaria.</title>
        <authorList>
            <person name="Patra A.K."/>
            <person name="Ho P.T."/>
            <person name="Jun S."/>
            <person name="Lee S.J."/>
            <person name="Kim Y."/>
            <person name="Won Y.J."/>
        </authorList>
    </citation>
    <scope>NUCLEOTIDE SEQUENCE [LARGE SCALE GENOMIC DNA]</scope>
    <source>
        <strain evidence="10">Wonlab-2016</strain>
    </source>
</reference>
<dbReference type="SMART" id="SM00355">
    <property type="entry name" value="ZnF_C2H2"/>
    <property type="match status" value="9"/>
</dbReference>
<dbReference type="Proteomes" id="UP001519460">
    <property type="component" value="Unassembled WGS sequence"/>
</dbReference>
<dbReference type="SUPFAM" id="SSF57667">
    <property type="entry name" value="beta-beta-alpha zinc fingers"/>
    <property type="match status" value="4"/>
</dbReference>
<keyword evidence="3" id="KW-0677">Repeat</keyword>
<evidence type="ECO:0000256" key="2">
    <source>
        <dbReference type="ARBA" id="ARBA00022723"/>
    </source>
</evidence>
<dbReference type="EMBL" id="JACVVK020000297">
    <property type="protein sequence ID" value="KAK7479673.1"/>
    <property type="molecule type" value="Genomic_DNA"/>
</dbReference>
<evidence type="ECO:0000313" key="11">
    <source>
        <dbReference type="Proteomes" id="UP001519460"/>
    </source>
</evidence>
<evidence type="ECO:0000256" key="8">
    <source>
        <dbReference type="SAM" id="MobiDB-lite"/>
    </source>
</evidence>
<feature type="region of interest" description="Disordered" evidence="8">
    <location>
        <begin position="117"/>
        <end position="141"/>
    </location>
</feature>
<organism evidence="10 11">
    <name type="scientific">Batillaria attramentaria</name>
    <dbReference type="NCBI Taxonomy" id="370345"/>
    <lineage>
        <taxon>Eukaryota</taxon>
        <taxon>Metazoa</taxon>
        <taxon>Spiralia</taxon>
        <taxon>Lophotrochozoa</taxon>
        <taxon>Mollusca</taxon>
        <taxon>Gastropoda</taxon>
        <taxon>Caenogastropoda</taxon>
        <taxon>Sorbeoconcha</taxon>
        <taxon>Cerithioidea</taxon>
        <taxon>Batillariidae</taxon>
        <taxon>Batillaria</taxon>
    </lineage>
</organism>
<keyword evidence="6" id="KW-0539">Nucleus</keyword>
<dbReference type="AlphaFoldDB" id="A0ABD0JXH7"/>
<feature type="compositionally biased region" description="Polar residues" evidence="8">
    <location>
        <begin position="121"/>
        <end position="141"/>
    </location>
</feature>
<proteinExistence type="predicted"/>
<accession>A0ABD0JXH7</accession>
<keyword evidence="5" id="KW-0862">Zinc</keyword>
<comment type="caution">
    <text evidence="10">The sequence shown here is derived from an EMBL/GenBank/DDBJ whole genome shotgun (WGS) entry which is preliminary data.</text>
</comment>
<keyword evidence="4 7" id="KW-0863">Zinc-finger</keyword>
<feature type="domain" description="C2H2-type" evidence="9">
    <location>
        <begin position="508"/>
        <end position="535"/>
    </location>
</feature>
<gene>
    <name evidence="10" type="ORF">BaRGS_00029049</name>
</gene>
<evidence type="ECO:0000256" key="5">
    <source>
        <dbReference type="ARBA" id="ARBA00022833"/>
    </source>
</evidence>
<feature type="compositionally biased region" description="Low complexity" evidence="8">
    <location>
        <begin position="196"/>
        <end position="207"/>
    </location>
</feature>